<organism evidence="2 3">
    <name type="scientific">Acidobacterium capsulatum (strain ATCC 51196 / DSM 11244 / BCRC 80197 / JCM 7670 / NBRC 15755 / NCIMB 13165 / 161)</name>
    <dbReference type="NCBI Taxonomy" id="240015"/>
    <lineage>
        <taxon>Bacteria</taxon>
        <taxon>Pseudomonadati</taxon>
        <taxon>Acidobacteriota</taxon>
        <taxon>Terriglobia</taxon>
        <taxon>Terriglobales</taxon>
        <taxon>Acidobacteriaceae</taxon>
        <taxon>Acidobacterium</taxon>
    </lineage>
</organism>
<protein>
    <submittedName>
        <fullName evidence="2">Uncharacterized protein</fullName>
    </submittedName>
</protein>
<dbReference type="STRING" id="240015.ACP_3024"/>
<keyword evidence="1" id="KW-0812">Transmembrane</keyword>
<dbReference type="EMBL" id="CP001472">
    <property type="protein sequence ID" value="ACO33010.1"/>
    <property type="molecule type" value="Genomic_DNA"/>
</dbReference>
<sequence>MRELPEAAVTVPMTRVVAEAWSCHAAGSREAGAASREAGVMHRSVHIAAAIAVFEILCIPVFLRKCGSTAV</sequence>
<dbReference type="AlphaFoldDB" id="C1F4I1"/>
<evidence type="ECO:0000313" key="2">
    <source>
        <dbReference type="EMBL" id="ACO33010.1"/>
    </source>
</evidence>
<keyword evidence="1" id="KW-1133">Transmembrane helix</keyword>
<proteinExistence type="predicted"/>
<evidence type="ECO:0000256" key="1">
    <source>
        <dbReference type="SAM" id="Phobius"/>
    </source>
</evidence>
<name>C1F4I1_ACIC5</name>
<reference evidence="2 3" key="1">
    <citation type="journal article" date="2009" name="Appl. Environ. Microbiol.">
        <title>Three genomes from the phylum Acidobacteria provide insight into the lifestyles of these microorganisms in soils.</title>
        <authorList>
            <person name="Ward N.L."/>
            <person name="Challacombe J.F."/>
            <person name="Janssen P.H."/>
            <person name="Henrissat B."/>
            <person name="Coutinho P.M."/>
            <person name="Wu M."/>
            <person name="Xie G."/>
            <person name="Haft D.H."/>
            <person name="Sait M."/>
            <person name="Badger J."/>
            <person name="Barabote R.D."/>
            <person name="Bradley B."/>
            <person name="Brettin T.S."/>
            <person name="Brinkac L.M."/>
            <person name="Bruce D."/>
            <person name="Creasy T."/>
            <person name="Daugherty S.C."/>
            <person name="Davidsen T.M."/>
            <person name="DeBoy R.T."/>
            <person name="Detter J.C."/>
            <person name="Dodson R.J."/>
            <person name="Durkin A.S."/>
            <person name="Ganapathy A."/>
            <person name="Gwinn-Giglio M."/>
            <person name="Han C.S."/>
            <person name="Khouri H."/>
            <person name="Kiss H."/>
            <person name="Kothari S.P."/>
            <person name="Madupu R."/>
            <person name="Nelson K.E."/>
            <person name="Nelson W.C."/>
            <person name="Paulsen I."/>
            <person name="Penn K."/>
            <person name="Ren Q."/>
            <person name="Rosovitz M.J."/>
            <person name="Selengut J.D."/>
            <person name="Shrivastava S."/>
            <person name="Sullivan S.A."/>
            <person name="Tapia R."/>
            <person name="Thompson L.S."/>
            <person name="Watkins K.L."/>
            <person name="Yang Q."/>
            <person name="Yu C."/>
            <person name="Zafar N."/>
            <person name="Zhou L."/>
            <person name="Kuske C.R."/>
        </authorList>
    </citation>
    <scope>NUCLEOTIDE SEQUENCE [LARGE SCALE GENOMIC DNA]</scope>
    <source>
        <strain evidence="3">ATCC 51196 / DSM 11244 / BCRC 80197 / JCM 7670 / NBRC 15755 / NCIMB 13165 / 161</strain>
    </source>
</reference>
<dbReference type="HOGENOM" id="CLU_2730712_0_0_0"/>
<gene>
    <name evidence="2" type="ordered locus">ACP_3024</name>
</gene>
<accession>C1F4I1</accession>
<keyword evidence="1" id="KW-0472">Membrane</keyword>
<dbReference type="InParanoid" id="C1F4I1"/>
<feature type="transmembrane region" description="Helical" evidence="1">
    <location>
        <begin position="45"/>
        <end position="63"/>
    </location>
</feature>
<dbReference type="Proteomes" id="UP000002207">
    <property type="component" value="Chromosome"/>
</dbReference>
<dbReference type="KEGG" id="aca:ACP_3024"/>
<keyword evidence="3" id="KW-1185">Reference proteome</keyword>
<evidence type="ECO:0000313" key="3">
    <source>
        <dbReference type="Proteomes" id="UP000002207"/>
    </source>
</evidence>